<comment type="caution">
    <text evidence="2">The sequence shown here is derived from an EMBL/GenBank/DDBJ whole genome shotgun (WGS) entry which is preliminary data.</text>
</comment>
<gene>
    <name evidence="2" type="ORF">FRX31_028568</name>
</gene>
<protein>
    <submittedName>
        <fullName evidence="2">Uncharacterized protein</fullName>
    </submittedName>
</protein>
<feature type="non-terminal residue" evidence="2">
    <location>
        <position position="1"/>
    </location>
</feature>
<sequence>KSTLQKMDTTSELPQVQTPTTTTKCDNPNQPSSNLTSIQVKYSEHLHSEKFPQNQIPNPPSSPFPASTNSNCPLQLLPNPETLPSSKQIHVSKPPTTSPIPSIFTSTTQDGIRSGLSIAPPQMKLLKPTKNNIERVVVVNSGPLSPRTPASKRSRHDEELCLKQTKMKTKRHKVCYSEETPSDSSDTMTDDTFTTEMDIESIVDRT</sequence>
<organism evidence="2 3">
    <name type="scientific">Thalictrum thalictroides</name>
    <name type="common">Rue-anemone</name>
    <name type="synonym">Anemone thalictroides</name>
    <dbReference type="NCBI Taxonomy" id="46969"/>
    <lineage>
        <taxon>Eukaryota</taxon>
        <taxon>Viridiplantae</taxon>
        <taxon>Streptophyta</taxon>
        <taxon>Embryophyta</taxon>
        <taxon>Tracheophyta</taxon>
        <taxon>Spermatophyta</taxon>
        <taxon>Magnoliopsida</taxon>
        <taxon>Ranunculales</taxon>
        <taxon>Ranunculaceae</taxon>
        <taxon>Thalictroideae</taxon>
        <taxon>Thalictrum</taxon>
    </lineage>
</organism>
<accession>A0A7J6VCC6</accession>
<dbReference type="AlphaFoldDB" id="A0A7J6VCC6"/>
<proteinExistence type="predicted"/>
<dbReference type="EMBL" id="JABWDY010035641">
    <property type="protein sequence ID" value="KAF5181845.1"/>
    <property type="molecule type" value="Genomic_DNA"/>
</dbReference>
<evidence type="ECO:0000313" key="3">
    <source>
        <dbReference type="Proteomes" id="UP000554482"/>
    </source>
</evidence>
<feature type="region of interest" description="Disordered" evidence="1">
    <location>
        <begin position="169"/>
        <end position="206"/>
    </location>
</feature>
<feature type="compositionally biased region" description="Polar residues" evidence="1">
    <location>
        <begin position="1"/>
        <end position="40"/>
    </location>
</feature>
<feature type="compositionally biased region" description="Low complexity" evidence="1">
    <location>
        <begin position="92"/>
        <end position="106"/>
    </location>
</feature>
<evidence type="ECO:0000313" key="2">
    <source>
        <dbReference type="EMBL" id="KAF5181845.1"/>
    </source>
</evidence>
<feature type="compositionally biased region" description="Acidic residues" evidence="1">
    <location>
        <begin position="197"/>
        <end position="206"/>
    </location>
</feature>
<keyword evidence="3" id="KW-1185">Reference proteome</keyword>
<dbReference type="Proteomes" id="UP000554482">
    <property type="component" value="Unassembled WGS sequence"/>
</dbReference>
<feature type="compositionally biased region" description="Low complexity" evidence="1">
    <location>
        <begin position="177"/>
        <end position="196"/>
    </location>
</feature>
<name>A0A7J6VCC6_THATH</name>
<reference evidence="2 3" key="1">
    <citation type="submission" date="2020-06" db="EMBL/GenBank/DDBJ databases">
        <title>Transcriptomic and genomic resources for Thalictrum thalictroides and T. hernandezii: Facilitating candidate gene discovery in an emerging model plant lineage.</title>
        <authorList>
            <person name="Arias T."/>
            <person name="Riano-Pachon D.M."/>
            <person name="Di Stilio V.S."/>
        </authorList>
    </citation>
    <scope>NUCLEOTIDE SEQUENCE [LARGE SCALE GENOMIC DNA]</scope>
    <source>
        <strain evidence="3">cv. WT478/WT964</strain>
        <tissue evidence="2">Leaves</tissue>
    </source>
</reference>
<feature type="region of interest" description="Disordered" evidence="1">
    <location>
        <begin position="1"/>
        <end position="106"/>
    </location>
</feature>
<evidence type="ECO:0000256" key="1">
    <source>
        <dbReference type="SAM" id="MobiDB-lite"/>
    </source>
</evidence>